<name>I7ZEA9_9GAMM</name>
<dbReference type="OrthoDB" id="7064313at2"/>
<comment type="caution">
    <text evidence="3">The sequence shown here is derived from an EMBL/GenBank/DDBJ whole genome shotgun (WGS) entry which is preliminary data.</text>
</comment>
<protein>
    <recommendedName>
        <fullName evidence="6">Outer membrane protein beta-barrel domain-containing protein</fullName>
    </recommendedName>
</protein>
<keyword evidence="5" id="KW-1185">Reference proteome</keyword>
<reference evidence="3 5" key="1">
    <citation type="journal article" date="2012" name="J. Bacteriol.">
        <title>Genome Sequence of n-Alkane-Degrading Hydrocarboniphaga effusa Strain AP103T (ATCC BAA-332T).</title>
        <authorList>
            <person name="Chang H.K."/>
            <person name="Zylstra G.J."/>
            <person name="Chae J.C."/>
        </authorList>
    </citation>
    <scope>NUCLEOTIDE SEQUENCE [LARGE SCALE GENOMIC DNA]</scope>
    <source>
        <strain evidence="3 5">AP103</strain>
    </source>
</reference>
<evidence type="ECO:0000313" key="4">
    <source>
        <dbReference type="EMBL" id="EIT70199.1"/>
    </source>
</evidence>
<feature type="region of interest" description="Disordered" evidence="1">
    <location>
        <begin position="30"/>
        <end position="114"/>
    </location>
</feature>
<proteinExistence type="predicted"/>
<dbReference type="AlphaFoldDB" id="I7ZEA9"/>
<reference evidence="3" key="2">
    <citation type="submission" date="2012-05" db="EMBL/GenBank/DDBJ databases">
        <authorList>
            <person name="Park J.-H."/>
            <person name="Zylstra G.J."/>
            <person name="Chae J.-C."/>
        </authorList>
    </citation>
    <scope>NUCLEOTIDE SEQUENCE</scope>
    <source>
        <strain evidence="3">AP103</strain>
    </source>
</reference>
<dbReference type="EMBL" id="AKGD01000001">
    <property type="protein sequence ID" value="EIT70199.1"/>
    <property type="molecule type" value="Genomic_DNA"/>
</dbReference>
<accession>I7ZEA9</accession>
<gene>
    <name evidence="3" type="ORF">WQQ_01490</name>
    <name evidence="4" type="ORF">WQQ_03360</name>
</gene>
<evidence type="ECO:0000313" key="5">
    <source>
        <dbReference type="Proteomes" id="UP000003704"/>
    </source>
</evidence>
<dbReference type="RefSeq" id="WP_007183295.1">
    <property type="nucleotide sequence ID" value="NZ_AKGD01000001.1"/>
</dbReference>
<feature type="signal peptide" evidence="2">
    <location>
        <begin position="1"/>
        <end position="22"/>
    </location>
</feature>
<feature type="chain" id="PRO_5007674551" description="Outer membrane protein beta-barrel domain-containing protein" evidence="2">
    <location>
        <begin position="23"/>
        <end position="276"/>
    </location>
</feature>
<evidence type="ECO:0000256" key="1">
    <source>
        <dbReference type="SAM" id="MobiDB-lite"/>
    </source>
</evidence>
<feature type="compositionally biased region" description="Low complexity" evidence="1">
    <location>
        <begin position="31"/>
        <end position="97"/>
    </location>
</feature>
<sequence>MPKTVAGLALLALLAAPLVSLAQDAQVMPVEDTASTEAPAEEAAPATDSVDSASGPDASADATSPETAEASGESSSGTTDSTDTVDAGGSGDSYDSSGSGGEEPASQSIDEEEHPNFYVAIDRAEARIDLSDDGIEDRFGTDELDGGFYRGHLGWRLIPGVAIEGLVGFAPDKAKAVDEFEMKKFYGAYIVPTGTVLDVLEISGRFGYSWSSAEAANGAEKSFSGVSYGAELLFPIRVISKSLPNLRLTAGGTVFYQDRDARTMAWHYGLRYDFRL</sequence>
<evidence type="ECO:0000313" key="3">
    <source>
        <dbReference type="EMBL" id="EIT70012.1"/>
    </source>
</evidence>
<organism evidence="3 5">
    <name type="scientific">Hydrocarboniphaga effusa AP103</name>
    <dbReference type="NCBI Taxonomy" id="1172194"/>
    <lineage>
        <taxon>Bacteria</taxon>
        <taxon>Pseudomonadati</taxon>
        <taxon>Pseudomonadota</taxon>
        <taxon>Gammaproteobacteria</taxon>
        <taxon>Nevskiales</taxon>
        <taxon>Nevskiaceae</taxon>
        <taxon>Hydrocarboniphaga</taxon>
    </lineage>
</organism>
<keyword evidence="2" id="KW-0732">Signal</keyword>
<dbReference type="EMBL" id="AKGD01000001">
    <property type="protein sequence ID" value="EIT70012.1"/>
    <property type="molecule type" value="Genomic_DNA"/>
</dbReference>
<evidence type="ECO:0000256" key="2">
    <source>
        <dbReference type="SAM" id="SignalP"/>
    </source>
</evidence>
<dbReference type="Proteomes" id="UP000003704">
    <property type="component" value="Unassembled WGS sequence"/>
</dbReference>
<evidence type="ECO:0008006" key="6">
    <source>
        <dbReference type="Google" id="ProtNLM"/>
    </source>
</evidence>